<comment type="caution">
    <text evidence="2">The sequence shown here is derived from an EMBL/GenBank/DDBJ whole genome shotgun (WGS) entry which is preliminary data.</text>
</comment>
<feature type="compositionally biased region" description="Basic and acidic residues" evidence="1">
    <location>
        <begin position="12"/>
        <end position="24"/>
    </location>
</feature>
<dbReference type="Proteomes" id="UP001209878">
    <property type="component" value="Unassembled WGS sequence"/>
</dbReference>
<evidence type="ECO:0000256" key="1">
    <source>
        <dbReference type="SAM" id="MobiDB-lite"/>
    </source>
</evidence>
<keyword evidence="3" id="KW-1185">Reference proteome</keyword>
<gene>
    <name evidence="2" type="ORF">NP493_8826g00002</name>
</gene>
<reference evidence="2" key="1">
    <citation type="journal article" date="2023" name="Mol. Biol. Evol.">
        <title>Third-Generation Sequencing Reveals the Adaptive Role of the Epigenome in Three Deep-Sea Polychaetes.</title>
        <authorList>
            <person name="Perez M."/>
            <person name="Aroh O."/>
            <person name="Sun Y."/>
            <person name="Lan Y."/>
            <person name="Juniper S.K."/>
            <person name="Young C.R."/>
            <person name="Angers B."/>
            <person name="Qian P.Y."/>
        </authorList>
    </citation>
    <scope>NUCLEOTIDE SEQUENCE</scope>
    <source>
        <strain evidence="2">R07B-5</strain>
    </source>
</reference>
<evidence type="ECO:0000313" key="3">
    <source>
        <dbReference type="Proteomes" id="UP001209878"/>
    </source>
</evidence>
<dbReference type="AlphaFoldDB" id="A0AAD9IP50"/>
<organism evidence="2 3">
    <name type="scientific">Ridgeia piscesae</name>
    <name type="common">Tubeworm</name>
    <dbReference type="NCBI Taxonomy" id="27915"/>
    <lineage>
        <taxon>Eukaryota</taxon>
        <taxon>Metazoa</taxon>
        <taxon>Spiralia</taxon>
        <taxon>Lophotrochozoa</taxon>
        <taxon>Annelida</taxon>
        <taxon>Polychaeta</taxon>
        <taxon>Sedentaria</taxon>
        <taxon>Canalipalpata</taxon>
        <taxon>Sabellida</taxon>
        <taxon>Siboglinidae</taxon>
        <taxon>Ridgeia</taxon>
    </lineage>
</organism>
<proteinExistence type="predicted"/>
<sequence length="63" mass="7317">MGSTEKWPSTENTRDVNQDHDEWAPPRSGRLPRTPEMSTTTMTNGLHREVAVYREHQICQPRP</sequence>
<name>A0AAD9IP50_RIDPI</name>
<evidence type="ECO:0000313" key="2">
    <source>
        <dbReference type="EMBL" id="KAK2138123.1"/>
    </source>
</evidence>
<feature type="region of interest" description="Disordered" evidence="1">
    <location>
        <begin position="1"/>
        <end position="46"/>
    </location>
</feature>
<dbReference type="EMBL" id="JAODUO010008811">
    <property type="protein sequence ID" value="KAK2138123.1"/>
    <property type="molecule type" value="Genomic_DNA"/>
</dbReference>
<protein>
    <submittedName>
        <fullName evidence="2">Uncharacterized protein</fullName>
    </submittedName>
</protein>
<feature type="compositionally biased region" description="Polar residues" evidence="1">
    <location>
        <begin position="1"/>
        <end position="11"/>
    </location>
</feature>
<accession>A0AAD9IP50</accession>